<sequence length="185" mass="21395">MKRLIRNIMVVAVMLGTSTGYANQTLKETPTFKYINEGHMLTVINASGDIIYSGRIKQSGSLDRLFDFSQLKDGNYTVEISKDFEIEVIDLEVKDNNVKLFTETEEKVFKPVFRTENSMLIVSKIALDTKEMDVELYFEDELIHKETVKGDDILNRVYRLDRTLNGNYTAVIRCNGRVYIKDFRI</sequence>
<keyword evidence="1" id="KW-0732">Signal</keyword>
<evidence type="ECO:0008006" key="4">
    <source>
        <dbReference type="Google" id="ProtNLM"/>
    </source>
</evidence>
<feature type="signal peptide" evidence="1">
    <location>
        <begin position="1"/>
        <end position="22"/>
    </location>
</feature>
<reference evidence="2 3" key="1">
    <citation type="submission" date="2023-11" db="EMBL/GenBank/DDBJ databases">
        <title>Winogradskyella pelagius sp. nov., isolated from coastal sediment.</title>
        <authorList>
            <person name="Li F."/>
        </authorList>
    </citation>
    <scope>NUCLEOTIDE SEQUENCE [LARGE SCALE GENOMIC DNA]</scope>
    <source>
        <strain evidence="2 3">KCTC 23502</strain>
    </source>
</reference>
<name>A0ABU5EJI4_9FLAO</name>
<keyword evidence="3" id="KW-1185">Reference proteome</keyword>
<dbReference type="RefSeq" id="WP_320554773.1">
    <property type="nucleotide sequence ID" value="NZ_JAXDAE010000002.1"/>
</dbReference>
<gene>
    <name evidence="2" type="ORF">SNF14_03585</name>
</gene>
<accession>A0ABU5EJI4</accession>
<evidence type="ECO:0000256" key="1">
    <source>
        <dbReference type="SAM" id="SignalP"/>
    </source>
</evidence>
<comment type="caution">
    <text evidence="2">The sequence shown here is derived from an EMBL/GenBank/DDBJ whole genome shotgun (WGS) entry which is preliminary data.</text>
</comment>
<dbReference type="Proteomes" id="UP001285855">
    <property type="component" value="Unassembled WGS sequence"/>
</dbReference>
<evidence type="ECO:0000313" key="2">
    <source>
        <dbReference type="EMBL" id="MDY2586403.1"/>
    </source>
</evidence>
<organism evidence="2 3">
    <name type="scientific">Winogradskyella aquimaris</name>
    <dbReference type="NCBI Taxonomy" id="864074"/>
    <lineage>
        <taxon>Bacteria</taxon>
        <taxon>Pseudomonadati</taxon>
        <taxon>Bacteroidota</taxon>
        <taxon>Flavobacteriia</taxon>
        <taxon>Flavobacteriales</taxon>
        <taxon>Flavobacteriaceae</taxon>
        <taxon>Winogradskyella</taxon>
    </lineage>
</organism>
<dbReference type="EMBL" id="JAXDAE010000002">
    <property type="protein sequence ID" value="MDY2586403.1"/>
    <property type="molecule type" value="Genomic_DNA"/>
</dbReference>
<proteinExistence type="predicted"/>
<evidence type="ECO:0000313" key="3">
    <source>
        <dbReference type="Proteomes" id="UP001285855"/>
    </source>
</evidence>
<feature type="chain" id="PRO_5046747278" description="Por secretion system C-terminal sorting domain-containing protein" evidence="1">
    <location>
        <begin position="23"/>
        <end position="185"/>
    </location>
</feature>
<protein>
    <recommendedName>
        <fullName evidence="4">Por secretion system C-terminal sorting domain-containing protein</fullName>
    </recommendedName>
</protein>